<dbReference type="PROSITE" id="PS00086">
    <property type="entry name" value="CYTOCHROME_P450"/>
    <property type="match status" value="1"/>
</dbReference>
<dbReference type="InterPro" id="IPR017972">
    <property type="entry name" value="Cyt_P450_CS"/>
</dbReference>
<dbReference type="EMBL" id="FOKG01000002">
    <property type="protein sequence ID" value="SFA92691.1"/>
    <property type="molecule type" value="Genomic_DNA"/>
</dbReference>
<evidence type="ECO:0000313" key="4">
    <source>
        <dbReference type="Proteomes" id="UP000243799"/>
    </source>
</evidence>
<dbReference type="InterPro" id="IPR002397">
    <property type="entry name" value="Cyt_P450_B"/>
</dbReference>
<dbReference type="STRING" id="490629.SAMN05216266_102245"/>
<dbReference type="PANTHER" id="PTHR46696:SF1">
    <property type="entry name" value="CYTOCHROME P450 YJIB-RELATED"/>
    <property type="match status" value="1"/>
</dbReference>
<gene>
    <name evidence="3" type="ORF">SAMN05216266_102245</name>
</gene>
<keyword evidence="2" id="KW-0479">Metal-binding</keyword>
<evidence type="ECO:0000256" key="1">
    <source>
        <dbReference type="ARBA" id="ARBA00010617"/>
    </source>
</evidence>
<keyword evidence="2" id="KW-0349">Heme</keyword>
<dbReference type="GO" id="GO:0016705">
    <property type="term" value="F:oxidoreductase activity, acting on paired donors, with incorporation or reduction of molecular oxygen"/>
    <property type="evidence" value="ECO:0007669"/>
    <property type="project" value="InterPro"/>
</dbReference>
<protein>
    <submittedName>
        <fullName evidence="3">Cytochrome P450</fullName>
    </submittedName>
</protein>
<dbReference type="OrthoDB" id="3678709at2"/>
<dbReference type="GO" id="GO:0004497">
    <property type="term" value="F:monooxygenase activity"/>
    <property type="evidence" value="ECO:0007669"/>
    <property type="project" value="UniProtKB-KW"/>
</dbReference>
<keyword evidence="2" id="KW-0560">Oxidoreductase</keyword>
<keyword evidence="2" id="KW-0408">Iron</keyword>
<comment type="similarity">
    <text evidence="1 2">Belongs to the cytochrome P450 family.</text>
</comment>
<dbReference type="PANTHER" id="PTHR46696">
    <property type="entry name" value="P450, PUTATIVE (EUROFUNG)-RELATED"/>
    <property type="match status" value="1"/>
</dbReference>
<sequence length="405" mass="43729">MSEEDGPATAVVDIDDSFFQDPYSAYRKLRRYGEVHRMSTGPGRGLWLVTGYETAMAALSDRRLSKDSDALARAMQVSVTGDAAEAARASAYGDFMRSFTQHVSVVVREQLRPELVNRVAAGLPAMVHDILDRIPSPAGVSDLVTEFTIPYAVESACELIGIPADLRPQVTTLLTDTILSPDPEIEQASSVRLARLITALMTERLVHPRADLLTAISTKVADSGGPDEDETVRGAMLLMIISVETTFSFLGNAICALLAHPGELRRLRADPGLFDNAMEELLRFDGAHNISSLRCVTEDLVLAGTPLAAGDLVAVSLASANHDEARFEDPDQLDLTRTVSAHLAFGHGMHRCLGARYARLQGRAALGVLLERFPALQLAVDPADVPRISSAFLRSVHTLPVVLTP</sequence>
<dbReference type="InterPro" id="IPR001128">
    <property type="entry name" value="Cyt_P450"/>
</dbReference>
<evidence type="ECO:0000256" key="2">
    <source>
        <dbReference type="RuleBase" id="RU000461"/>
    </source>
</evidence>
<dbReference type="InterPro" id="IPR036396">
    <property type="entry name" value="Cyt_P450_sf"/>
</dbReference>
<dbReference type="GO" id="GO:0005506">
    <property type="term" value="F:iron ion binding"/>
    <property type="evidence" value="ECO:0007669"/>
    <property type="project" value="InterPro"/>
</dbReference>
<dbReference type="SUPFAM" id="SSF48264">
    <property type="entry name" value="Cytochrome P450"/>
    <property type="match status" value="1"/>
</dbReference>
<keyword evidence="4" id="KW-1185">Reference proteome</keyword>
<dbReference type="Proteomes" id="UP000243799">
    <property type="component" value="Unassembled WGS sequence"/>
</dbReference>
<dbReference type="AlphaFoldDB" id="A0A1I0WVL4"/>
<proteinExistence type="inferred from homology"/>
<dbReference type="PRINTS" id="PR00359">
    <property type="entry name" value="BP450"/>
</dbReference>
<dbReference type="Gene3D" id="1.10.630.10">
    <property type="entry name" value="Cytochrome P450"/>
    <property type="match status" value="1"/>
</dbReference>
<keyword evidence="2" id="KW-0503">Monooxygenase</keyword>
<accession>A0A1I0WVL4</accession>
<reference evidence="4" key="1">
    <citation type="submission" date="2016-10" db="EMBL/GenBank/DDBJ databases">
        <authorList>
            <person name="Varghese N."/>
            <person name="Submissions S."/>
        </authorList>
    </citation>
    <scope>NUCLEOTIDE SEQUENCE [LARGE SCALE GENOMIC DNA]</scope>
    <source>
        <strain evidence="4">CGMCC 4.3568</strain>
    </source>
</reference>
<organism evidence="3 4">
    <name type="scientific">Amycolatopsis marina</name>
    <dbReference type="NCBI Taxonomy" id="490629"/>
    <lineage>
        <taxon>Bacteria</taxon>
        <taxon>Bacillati</taxon>
        <taxon>Actinomycetota</taxon>
        <taxon>Actinomycetes</taxon>
        <taxon>Pseudonocardiales</taxon>
        <taxon>Pseudonocardiaceae</taxon>
        <taxon>Amycolatopsis</taxon>
    </lineage>
</organism>
<dbReference type="GO" id="GO:0020037">
    <property type="term" value="F:heme binding"/>
    <property type="evidence" value="ECO:0007669"/>
    <property type="project" value="InterPro"/>
</dbReference>
<dbReference type="Pfam" id="PF00067">
    <property type="entry name" value="p450"/>
    <property type="match status" value="1"/>
</dbReference>
<evidence type="ECO:0000313" key="3">
    <source>
        <dbReference type="EMBL" id="SFA92691.1"/>
    </source>
</evidence>
<dbReference type="RefSeq" id="WP_091670415.1">
    <property type="nucleotide sequence ID" value="NZ_FOKG01000002.1"/>
</dbReference>
<name>A0A1I0WVL4_9PSEU</name>